<protein>
    <recommendedName>
        <fullName evidence="1">Roadblock/LAMTOR2 domain-containing protein</fullName>
    </recommendedName>
</protein>
<evidence type="ECO:0000313" key="2">
    <source>
        <dbReference type="EMBL" id="KKL63065.1"/>
    </source>
</evidence>
<dbReference type="InterPro" id="IPR004942">
    <property type="entry name" value="Roadblock/LAMTOR2_dom"/>
</dbReference>
<sequence length="117" mass="12322">MVEKKILEQKLAELMDIVPECEGLIAADSEGKVIIGQTLTDMDHGKIAKACATIIKDSNTLGEDIGKGGLKTTTIELESGFAVLIGTKENVLIALAGSDGRSSLALLKRNLISISNL</sequence>
<dbReference type="AlphaFoldDB" id="A0A0F9G0E4"/>
<dbReference type="Gene3D" id="3.30.450.30">
    <property type="entry name" value="Dynein light chain 2a, cytoplasmic"/>
    <property type="match status" value="1"/>
</dbReference>
<evidence type="ECO:0000313" key="3">
    <source>
        <dbReference type="EMBL" id="KKM09453.1"/>
    </source>
</evidence>
<evidence type="ECO:0000259" key="1">
    <source>
        <dbReference type="SMART" id="SM00960"/>
    </source>
</evidence>
<organism evidence="2">
    <name type="scientific">marine sediment metagenome</name>
    <dbReference type="NCBI Taxonomy" id="412755"/>
    <lineage>
        <taxon>unclassified sequences</taxon>
        <taxon>metagenomes</taxon>
        <taxon>ecological metagenomes</taxon>
    </lineage>
</organism>
<comment type="caution">
    <text evidence="2">The sequence shown here is derived from an EMBL/GenBank/DDBJ whole genome shotgun (WGS) entry which is preliminary data.</text>
</comment>
<dbReference type="EMBL" id="LAZR01028290">
    <property type="protein sequence ID" value="KKL63065.1"/>
    <property type="molecule type" value="Genomic_DNA"/>
</dbReference>
<dbReference type="EMBL" id="LAZR01015526">
    <property type="protein sequence ID" value="KKM09453.1"/>
    <property type="molecule type" value="Genomic_DNA"/>
</dbReference>
<dbReference type="SMART" id="SM00960">
    <property type="entry name" value="Robl_LC7"/>
    <property type="match status" value="1"/>
</dbReference>
<reference evidence="2" key="1">
    <citation type="journal article" date="2015" name="Nature">
        <title>Complex archaea that bridge the gap between prokaryotes and eukaryotes.</title>
        <authorList>
            <person name="Spang A."/>
            <person name="Saw J.H."/>
            <person name="Jorgensen S.L."/>
            <person name="Zaremba-Niedzwiedzka K."/>
            <person name="Martijn J."/>
            <person name="Lind A.E."/>
            <person name="van Eijk R."/>
            <person name="Schleper C."/>
            <person name="Guy L."/>
            <person name="Ettema T.J."/>
        </authorList>
    </citation>
    <scope>NUCLEOTIDE SEQUENCE</scope>
</reference>
<proteinExistence type="predicted"/>
<dbReference type="Pfam" id="PF03259">
    <property type="entry name" value="Robl_LC7"/>
    <property type="match status" value="1"/>
</dbReference>
<accession>A0A0F9G0E4</accession>
<name>A0A0F9G0E4_9ZZZZ</name>
<dbReference type="SUPFAM" id="SSF103196">
    <property type="entry name" value="Roadblock/LC7 domain"/>
    <property type="match status" value="1"/>
</dbReference>
<feature type="domain" description="Roadblock/LAMTOR2" evidence="1">
    <location>
        <begin position="8"/>
        <end position="96"/>
    </location>
</feature>
<gene>
    <name evidence="3" type="ORF">LCGC14_1722810</name>
    <name evidence="2" type="ORF">LCGC14_2178820</name>
</gene>